<feature type="domain" description="GB1/RHD3-type G" evidence="4">
    <location>
        <begin position="1"/>
        <end position="179"/>
    </location>
</feature>
<dbReference type="InterPro" id="IPR015894">
    <property type="entry name" value="Guanylate-bd_N"/>
</dbReference>
<sequence length="179" mass="20242">QVAVLTVVGAFRKGKSFFLSNIVRYLKCRQGNEEDGSDWMDPNAKVTGFAWKQSEDSVTEGILIWPEPFFVMNANGEEIAILLMDTEGAFDHKSTTAQCATVFALSALLSSLLVYNVSQDVQEDTLNHLQVCKQHNNRQKYGLCLIRFQSLLFLIRDWQNGDEYGFAAGRRLLENKLKV</sequence>
<dbReference type="Proteomes" id="UP001328107">
    <property type="component" value="Unassembled WGS sequence"/>
</dbReference>
<dbReference type="Pfam" id="PF02263">
    <property type="entry name" value="GBP"/>
    <property type="match status" value="1"/>
</dbReference>
<evidence type="ECO:0000256" key="2">
    <source>
        <dbReference type="ARBA" id="ARBA00023134"/>
    </source>
</evidence>
<dbReference type="GO" id="GO:0003924">
    <property type="term" value="F:GTPase activity"/>
    <property type="evidence" value="ECO:0007669"/>
    <property type="project" value="InterPro"/>
</dbReference>
<dbReference type="AlphaFoldDB" id="A0AAN5D4B3"/>
<dbReference type="PANTHER" id="PTHR10751">
    <property type="entry name" value="GUANYLATE BINDING PROTEIN"/>
    <property type="match status" value="1"/>
</dbReference>
<comment type="similarity">
    <text evidence="3">Belongs to the TRAFAC class dynamin-like GTPase superfamily. GB1/RHD3 GTPase family.</text>
</comment>
<evidence type="ECO:0000259" key="4">
    <source>
        <dbReference type="PROSITE" id="PS51715"/>
    </source>
</evidence>
<feature type="non-terminal residue" evidence="5">
    <location>
        <position position="179"/>
    </location>
</feature>
<keyword evidence="6" id="KW-1185">Reference proteome</keyword>
<dbReference type="PROSITE" id="PS51715">
    <property type="entry name" value="G_GB1_RHD3"/>
    <property type="match status" value="1"/>
</dbReference>
<dbReference type="InterPro" id="IPR030386">
    <property type="entry name" value="G_GB1_RHD3_dom"/>
</dbReference>
<keyword evidence="2" id="KW-0342">GTP-binding</keyword>
<protein>
    <recommendedName>
        <fullName evidence="4">GB1/RHD3-type G domain-containing protein</fullName>
    </recommendedName>
</protein>
<evidence type="ECO:0000313" key="5">
    <source>
        <dbReference type="EMBL" id="GMR55447.1"/>
    </source>
</evidence>
<dbReference type="SUPFAM" id="SSF52540">
    <property type="entry name" value="P-loop containing nucleoside triphosphate hydrolases"/>
    <property type="match status" value="1"/>
</dbReference>
<dbReference type="EMBL" id="BTRK01000005">
    <property type="protein sequence ID" value="GMR55447.1"/>
    <property type="molecule type" value="Genomic_DNA"/>
</dbReference>
<reference evidence="6" key="1">
    <citation type="submission" date="2022-10" db="EMBL/GenBank/DDBJ databases">
        <title>Genome assembly of Pristionchus species.</title>
        <authorList>
            <person name="Yoshida K."/>
            <person name="Sommer R.J."/>
        </authorList>
    </citation>
    <scope>NUCLEOTIDE SEQUENCE [LARGE SCALE GENOMIC DNA]</scope>
    <source>
        <strain evidence="6">RS5460</strain>
    </source>
</reference>
<feature type="non-terminal residue" evidence="5">
    <location>
        <position position="1"/>
    </location>
</feature>
<dbReference type="Gene3D" id="3.40.50.300">
    <property type="entry name" value="P-loop containing nucleotide triphosphate hydrolases"/>
    <property type="match status" value="1"/>
</dbReference>
<keyword evidence="1" id="KW-0547">Nucleotide-binding</keyword>
<evidence type="ECO:0000256" key="1">
    <source>
        <dbReference type="ARBA" id="ARBA00022741"/>
    </source>
</evidence>
<accession>A0AAN5D4B3</accession>
<dbReference type="InterPro" id="IPR027417">
    <property type="entry name" value="P-loop_NTPase"/>
</dbReference>
<proteinExistence type="inferred from homology"/>
<evidence type="ECO:0000313" key="6">
    <source>
        <dbReference type="Proteomes" id="UP001328107"/>
    </source>
</evidence>
<evidence type="ECO:0000256" key="3">
    <source>
        <dbReference type="PROSITE-ProRule" id="PRU01052"/>
    </source>
</evidence>
<comment type="caution">
    <text evidence="5">The sequence shown here is derived from an EMBL/GenBank/DDBJ whole genome shotgun (WGS) entry which is preliminary data.</text>
</comment>
<name>A0AAN5D4B3_9BILA</name>
<gene>
    <name evidence="5" type="ORF">PMAYCL1PPCAC_25642</name>
</gene>
<dbReference type="GO" id="GO:0005525">
    <property type="term" value="F:GTP binding"/>
    <property type="evidence" value="ECO:0007669"/>
    <property type="project" value="UniProtKB-KW"/>
</dbReference>
<organism evidence="5 6">
    <name type="scientific">Pristionchus mayeri</name>
    <dbReference type="NCBI Taxonomy" id="1317129"/>
    <lineage>
        <taxon>Eukaryota</taxon>
        <taxon>Metazoa</taxon>
        <taxon>Ecdysozoa</taxon>
        <taxon>Nematoda</taxon>
        <taxon>Chromadorea</taxon>
        <taxon>Rhabditida</taxon>
        <taxon>Rhabditina</taxon>
        <taxon>Diplogasteromorpha</taxon>
        <taxon>Diplogasteroidea</taxon>
        <taxon>Neodiplogasteridae</taxon>
        <taxon>Pristionchus</taxon>
    </lineage>
</organism>